<organism evidence="6 7">
    <name type="scientific">Physocladia obscura</name>
    <dbReference type="NCBI Taxonomy" id="109957"/>
    <lineage>
        <taxon>Eukaryota</taxon>
        <taxon>Fungi</taxon>
        <taxon>Fungi incertae sedis</taxon>
        <taxon>Chytridiomycota</taxon>
        <taxon>Chytridiomycota incertae sedis</taxon>
        <taxon>Chytridiomycetes</taxon>
        <taxon>Chytridiales</taxon>
        <taxon>Chytriomycetaceae</taxon>
        <taxon>Physocladia</taxon>
    </lineage>
</organism>
<dbReference type="InterPro" id="IPR029451">
    <property type="entry name" value="RICTOR_M"/>
</dbReference>
<feature type="compositionally biased region" description="Basic and acidic residues" evidence="2">
    <location>
        <begin position="19"/>
        <end position="43"/>
    </location>
</feature>
<sequence>MEIDNDGSSRELSTTSVNTRDKEKEKEKERAKDRDRDRDRDRDKEGIALMAAIDPLLESLCSNPQPQVRLAAMNTLLRELRGANNGWPLSATADIVIGLRACLTDTGKEIRANAFRILRHVSMIEGRTAVTTCIVKGIDIFIVRALTRDHRFDLEREQAIKLVRVFIDVDAILLSTSIVRILVALAENPEDKLRFIAVETLCEIAILNVPLVTACAGIRIIFGALGDPTLSSSSSKSASEEASNGLSNVIVATVLYLMDSWPTRSYLRPEVEMESVISCLTDTSTPPDKIKSCTQILTSFLKSWTGIFYLSMNSKRSYAAIVDCLVLPNDVCRIAVLEMLFGVLGIKTPGSGTDLLKELSKRKRNDSVGGFYHYQCVVLMVFIDVGLLETLSKIIQTETKEVSSLSMILASEIQLRSASLPPSYASRIQSMSSLFETASNFSNEVDRHFATAAFAHIDSFYETASTARFSDVKEVVGGQIEDAQFRTIVADAEKNFMRDSGKWNWDFIQEFLQILLNNSRRADEVLKTTKILRRLLSFFKPVGSGFGSDMSQEDVEVLRVTGCNLMRVLLSCNEGVKLLNESKFMAEIAEEFNRLDSINGPLPADALFGKNRVQHYSSGIYFNFLSELSNSPSGIGILARYKIFNMYYLITELQSRDDLIKALINAIDFSKDGHERIILSKFMTSSEKDVRFFTTDFVGKLLFSKQSDENTRVWCVELLVTQMYDPVKEIRDKAKLSLDAACELPGVLEAIMVQNPAYHLDTLTNQIYMRFLRTPHGYAYLQSYDYVQGEMNSWIQFGIFNYVTRVELLLDNVYLKSNENEYSSMQFPCHFYGELSKTSKGCAYLKESGHFDLFVRIIRENKQDTISAVSCLKACLWAVGHIGSSLFGMSFLIDTKIVKNMTEIATNSNVLSLRGTCVYVLSLLGHSTRGIEVLQQFDWDVLPPSSEQQPIALPRDLSKLINIKVWEFKGTLSSKRNHGINLHKLDSLEQDILRNIGTLSNHIVAKGASKNLARIRQEHPQYFTRVSLYLCAMTMLSQMHYRLTARRFIQELFDKVVFEEAVLDKWLELFQS</sequence>
<reference evidence="6" key="1">
    <citation type="submission" date="2020-05" db="EMBL/GenBank/DDBJ databases">
        <title>Phylogenomic resolution of chytrid fungi.</title>
        <authorList>
            <person name="Stajich J.E."/>
            <person name="Amses K."/>
            <person name="Simmons R."/>
            <person name="Seto K."/>
            <person name="Myers J."/>
            <person name="Bonds A."/>
            <person name="Quandt C.A."/>
            <person name="Barry K."/>
            <person name="Liu P."/>
            <person name="Grigoriev I."/>
            <person name="Longcore J.E."/>
            <person name="James T.Y."/>
        </authorList>
    </citation>
    <scope>NUCLEOTIDE SEQUENCE</scope>
    <source>
        <strain evidence="6">JEL0513</strain>
    </source>
</reference>
<accession>A0AAD5T8Z5</accession>
<dbReference type="InterPro" id="IPR028268">
    <property type="entry name" value="Pianissimo_fam"/>
</dbReference>
<name>A0AAD5T8Z5_9FUNG</name>
<evidence type="ECO:0000259" key="3">
    <source>
        <dbReference type="SMART" id="SM01307"/>
    </source>
</evidence>
<dbReference type="Pfam" id="PF14663">
    <property type="entry name" value="RasGEF_N_2"/>
    <property type="match status" value="1"/>
</dbReference>
<dbReference type="AlphaFoldDB" id="A0AAD5T8Z5"/>
<dbReference type="Proteomes" id="UP001211907">
    <property type="component" value="Unassembled WGS sequence"/>
</dbReference>
<dbReference type="GO" id="GO:0038203">
    <property type="term" value="P:TORC2 signaling"/>
    <property type="evidence" value="ECO:0007669"/>
    <property type="project" value="TreeGrafter"/>
</dbReference>
<dbReference type="InterPro" id="IPR016024">
    <property type="entry name" value="ARM-type_fold"/>
</dbReference>
<evidence type="ECO:0000313" key="6">
    <source>
        <dbReference type="EMBL" id="KAJ3140072.1"/>
    </source>
</evidence>
<evidence type="ECO:0000256" key="1">
    <source>
        <dbReference type="ARBA" id="ARBA00008878"/>
    </source>
</evidence>
<evidence type="ECO:0000259" key="4">
    <source>
        <dbReference type="SMART" id="SM01308"/>
    </source>
</evidence>
<evidence type="ECO:0008006" key="8">
    <source>
        <dbReference type="Google" id="ProtNLM"/>
    </source>
</evidence>
<dbReference type="SMART" id="SM01308">
    <property type="entry name" value="RICTOR_N"/>
    <property type="match status" value="1"/>
</dbReference>
<evidence type="ECO:0000313" key="7">
    <source>
        <dbReference type="Proteomes" id="UP001211907"/>
    </source>
</evidence>
<evidence type="ECO:0000256" key="2">
    <source>
        <dbReference type="SAM" id="MobiDB-lite"/>
    </source>
</evidence>
<dbReference type="PANTHER" id="PTHR13298">
    <property type="entry name" value="CYTOSOLIC REGULATOR PIANISSIMO"/>
    <property type="match status" value="1"/>
</dbReference>
<dbReference type="InterPro" id="IPR028267">
    <property type="entry name" value="Pianissimo_N"/>
</dbReference>
<comment type="caution">
    <text evidence="6">The sequence shown here is derived from an EMBL/GenBank/DDBJ whole genome shotgun (WGS) entry which is preliminary data.</text>
</comment>
<feature type="region of interest" description="Disordered" evidence="2">
    <location>
        <begin position="1"/>
        <end position="43"/>
    </location>
</feature>
<comment type="similarity">
    <text evidence="1">Belongs to the RICTOR family.</text>
</comment>
<proteinExistence type="inferred from homology"/>
<dbReference type="InterPro" id="IPR029453">
    <property type="entry name" value="Rictor_IV"/>
</dbReference>
<dbReference type="Pfam" id="PF14666">
    <property type="entry name" value="RICTOR_M"/>
    <property type="match status" value="1"/>
</dbReference>
<keyword evidence="7" id="KW-1185">Reference proteome</keyword>
<dbReference type="SMART" id="SM01307">
    <property type="entry name" value="RICTOR_M"/>
    <property type="match status" value="1"/>
</dbReference>
<feature type="domain" description="Rapamycin-insensitive companion of mTOR" evidence="5">
    <location>
        <begin position="869"/>
        <end position="941"/>
    </location>
</feature>
<dbReference type="GO" id="GO:0031932">
    <property type="term" value="C:TORC2 complex"/>
    <property type="evidence" value="ECO:0007669"/>
    <property type="project" value="InterPro"/>
</dbReference>
<dbReference type="Pfam" id="PF14668">
    <property type="entry name" value="RICTOR_V"/>
    <property type="match status" value="1"/>
</dbReference>
<dbReference type="SMART" id="SM01310">
    <property type="entry name" value="RICTOR_V"/>
    <property type="match status" value="1"/>
</dbReference>
<dbReference type="EMBL" id="JADGJH010000060">
    <property type="protein sequence ID" value="KAJ3140072.1"/>
    <property type="molecule type" value="Genomic_DNA"/>
</dbReference>
<dbReference type="PANTHER" id="PTHR13298:SF11">
    <property type="entry name" value="RAPAMYCIN-INSENSITIVE COMPANION OF MTOR"/>
    <property type="match status" value="1"/>
</dbReference>
<dbReference type="InterPro" id="IPR011989">
    <property type="entry name" value="ARM-like"/>
</dbReference>
<dbReference type="SMART" id="SM01303">
    <property type="entry name" value="RasGEF_N_2"/>
    <property type="match status" value="1"/>
</dbReference>
<evidence type="ECO:0000259" key="5">
    <source>
        <dbReference type="SMART" id="SM01310"/>
    </source>
</evidence>
<feature type="domain" description="Rapamycin-insensitive companion of mTOR N-terminal" evidence="4">
    <location>
        <begin position="70"/>
        <end position="421"/>
    </location>
</feature>
<gene>
    <name evidence="6" type="ORF">HK100_010701</name>
</gene>
<dbReference type="Pfam" id="PF14664">
    <property type="entry name" value="RICTOR_N"/>
    <property type="match status" value="1"/>
</dbReference>
<dbReference type="SUPFAM" id="SSF48371">
    <property type="entry name" value="ARM repeat"/>
    <property type="match status" value="1"/>
</dbReference>
<feature type="domain" description="Rapamycin-insensitive companion of mTOR middle" evidence="3">
    <location>
        <begin position="480"/>
        <end position="704"/>
    </location>
</feature>
<dbReference type="Gene3D" id="1.25.10.10">
    <property type="entry name" value="Leucine-rich Repeat Variant"/>
    <property type="match status" value="1"/>
</dbReference>
<dbReference type="InterPro" id="IPR029452">
    <property type="entry name" value="RICTOR_V"/>
</dbReference>
<protein>
    <recommendedName>
        <fullName evidence="8">ARM repeat superfamily protein</fullName>
    </recommendedName>
</protein>